<evidence type="ECO:0000256" key="2">
    <source>
        <dbReference type="ARBA" id="ARBA00022803"/>
    </source>
</evidence>
<comment type="caution">
    <text evidence="4">The sequence shown here is derived from an EMBL/GenBank/DDBJ whole genome shotgun (WGS) entry which is preliminary data.</text>
</comment>
<dbReference type="SMART" id="SM00028">
    <property type="entry name" value="TPR"/>
    <property type="match status" value="3"/>
</dbReference>
<dbReference type="SUPFAM" id="SSF48452">
    <property type="entry name" value="TPR-like"/>
    <property type="match status" value="2"/>
</dbReference>
<accession>A0ABW9KKL0</accession>
<protein>
    <submittedName>
        <fullName evidence="4">Tetratricopeptide repeat protein</fullName>
    </submittedName>
</protein>
<feature type="chain" id="PRO_5047464685" evidence="3">
    <location>
        <begin position="22"/>
        <end position="318"/>
    </location>
</feature>
<dbReference type="Proteomes" id="UP001634747">
    <property type="component" value="Unassembled WGS sequence"/>
</dbReference>
<dbReference type="RefSeq" id="WP_263412412.1">
    <property type="nucleotide sequence ID" value="NZ_BAABBH010000001.1"/>
</dbReference>
<dbReference type="PANTHER" id="PTHR44943:SF8">
    <property type="entry name" value="TPR REPEAT-CONTAINING PROTEIN MJ0263"/>
    <property type="match status" value="1"/>
</dbReference>
<dbReference type="InterPro" id="IPR051685">
    <property type="entry name" value="Ycf3/AcsC/BcsC/TPR_MFPF"/>
</dbReference>
<feature type="signal peptide" evidence="3">
    <location>
        <begin position="1"/>
        <end position="21"/>
    </location>
</feature>
<dbReference type="Gene3D" id="1.25.40.10">
    <property type="entry name" value="Tetratricopeptide repeat domain"/>
    <property type="match status" value="1"/>
</dbReference>
<evidence type="ECO:0000256" key="1">
    <source>
        <dbReference type="ARBA" id="ARBA00022737"/>
    </source>
</evidence>
<proteinExistence type="predicted"/>
<dbReference type="InterPro" id="IPR019734">
    <property type="entry name" value="TPR_rpt"/>
</dbReference>
<dbReference type="EMBL" id="JBJYXY010000001">
    <property type="protein sequence ID" value="MFN2976097.1"/>
    <property type="molecule type" value="Genomic_DNA"/>
</dbReference>
<dbReference type="PANTHER" id="PTHR44943">
    <property type="entry name" value="CELLULOSE SYNTHASE OPERON PROTEIN C"/>
    <property type="match status" value="1"/>
</dbReference>
<keyword evidence="2" id="KW-0802">TPR repeat</keyword>
<evidence type="ECO:0000256" key="3">
    <source>
        <dbReference type="SAM" id="SignalP"/>
    </source>
</evidence>
<evidence type="ECO:0000313" key="4">
    <source>
        <dbReference type="EMBL" id="MFN2976097.1"/>
    </source>
</evidence>
<reference evidence="4 5" key="1">
    <citation type="submission" date="2024-12" db="EMBL/GenBank/DDBJ databases">
        <authorList>
            <person name="Lee Y."/>
        </authorList>
    </citation>
    <scope>NUCLEOTIDE SEQUENCE [LARGE SCALE GENOMIC DNA]</scope>
    <source>
        <strain evidence="4 5">03SUJ4</strain>
    </source>
</reference>
<keyword evidence="1" id="KW-0677">Repeat</keyword>
<name>A0ABW9KKL0_9BACT</name>
<keyword evidence="5" id="KW-1185">Reference proteome</keyword>
<sequence>MTRLVESALAVAFLLPCSAFGQGLSAARALAHQGKVDAAVAEMQKLTSANPGNAEAQELLCMLQGSVDRYDEAISACEAAHNAQPANAKYTLELARAYGAKADHAGALTGMRMVGRIRENFEAAARQDPRDVDALSDLGEFYVNAPGIVGGGLDRARALVNQLQPLSPARAARLEGMIDAKAGDTAAADAAYARELAVAHSAEAYVDLANYNRKRKLYDQAERNAVLAIQTDGARGPDSIDAARILMDLKRNSAAAEKALRGYLTHEQVSAVPQYVRAHTMLGQLLQDRGDQAGAQDQFQQALALASQYTPARKALRK</sequence>
<organism evidence="4 5">
    <name type="scientific">Terriglobus aquaticus</name>
    <dbReference type="NCBI Taxonomy" id="940139"/>
    <lineage>
        <taxon>Bacteria</taxon>
        <taxon>Pseudomonadati</taxon>
        <taxon>Acidobacteriota</taxon>
        <taxon>Terriglobia</taxon>
        <taxon>Terriglobales</taxon>
        <taxon>Acidobacteriaceae</taxon>
        <taxon>Terriglobus</taxon>
    </lineage>
</organism>
<evidence type="ECO:0000313" key="5">
    <source>
        <dbReference type="Proteomes" id="UP001634747"/>
    </source>
</evidence>
<dbReference type="InterPro" id="IPR011990">
    <property type="entry name" value="TPR-like_helical_dom_sf"/>
</dbReference>
<keyword evidence="3" id="KW-0732">Signal</keyword>
<gene>
    <name evidence="4" type="ORF">ACK2TP_10010</name>
</gene>